<accession>A0A2T0VAI9</accession>
<name>A0A2T0VAI9_9MICO</name>
<dbReference type="RefSeq" id="WP_106213667.1">
    <property type="nucleotide sequence ID" value="NZ_PVTL01000007.1"/>
</dbReference>
<protein>
    <recommendedName>
        <fullName evidence="3">DUF2332 domain-containing protein</fullName>
    </recommendedName>
</protein>
<proteinExistence type="predicted"/>
<dbReference type="OrthoDB" id="8899077at2"/>
<evidence type="ECO:0000313" key="2">
    <source>
        <dbReference type="Proteomes" id="UP000237983"/>
    </source>
</evidence>
<keyword evidence="2" id="KW-1185">Reference proteome</keyword>
<evidence type="ECO:0008006" key="3">
    <source>
        <dbReference type="Google" id="ProtNLM"/>
    </source>
</evidence>
<evidence type="ECO:0000313" key="1">
    <source>
        <dbReference type="EMBL" id="PRY67171.1"/>
    </source>
</evidence>
<comment type="caution">
    <text evidence="1">The sequence shown here is derived from an EMBL/GenBank/DDBJ whole genome shotgun (WGS) entry which is preliminary data.</text>
</comment>
<organism evidence="1 2">
    <name type="scientific">Glaciihabitans tibetensis</name>
    <dbReference type="NCBI Taxonomy" id="1266600"/>
    <lineage>
        <taxon>Bacteria</taxon>
        <taxon>Bacillati</taxon>
        <taxon>Actinomycetota</taxon>
        <taxon>Actinomycetes</taxon>
        <taxon>Micrococcales</taxon>
        <taxon>Microbacteriaceae</taxon>
        <taxon>Glaciihabitans</taxon>
    </lineage>
</organism>
<dbReference type="EMBL" id="PVTL01000007">
    <property type="protein sequence ID" value="PRY67171.1"/>
    <property type="molecule type" value="Genomic_DNA"/>
</dbReference>
<dbReference type="Proteomes" id="UP000237983">
    <property type="component" value="Unassembled WGS sequence"/>
</dbReference>
<reference evidence="1 2" key="1">
    <citation type="submission" date="2018-03" db="EMBL/GenBank/DDBJ databases">
        <title>Genomic Encyclopedia of Type Strains, Phase III (KMG-III): the genomes of soil and plant-associated and newly described type strains.</title>
        <authorList>
            <person name="Whitman W."/>
        </authorList>
    </citation>
    <scope>NUCLEOTIDE SEQUENCE [LARGE SCALE GENOMIC DNA]</scope>
    <source>
        <strain evidence="1 2">CGMCC 1.12484</strain>
    </source>
</reference>
<dbReference type="Pfam" id="PF10094">
    <property type="entry name" value="DUF2332"/>
    <property type="match status" value="1"/>
</dbReference>
<dbReference type="AlphaFoldDB" id="A0A2T0VAI9"/>
<gene>
    <name evidence="1" type="ORF">B0I08_10765</name>
</gene>
<sequence length="339" mass="37092">MNEHADVPYIEQWYRRFATSKLAGQSDLYRSWALGVADDTELLRLLCELPREKRQPHLVFAVSRLLGAPEGEYRQWQQWMLAHWPRVRAEALVRTTQTNEPGRCAAILPLLAQIDGPIALLEVGTSAGLCLYPDRYSYDYVVDRAAGPVTLRLDPADGPSEVVLRCEVTGNAPLPTAMPDIVWRAGIDLAPLDVTDPADVRWLQMLVGPEQQDRRDRIAAAAQIVRQDPPHLVAGDVTAALAAVATSAPADATLVVLVVGVLVYLGPQQRSAFTEALAELADYGARWISLEDAPVFPAMAEAFDENPAPRPGLFPLTLDGDPVAWCSPHGQSIAWIAEP</sequence>
<dbReference type="InterPro" id="IPR011200">
    <property type="entry name" value="UCP012608"/>
</dbReference>